<reference evidence="1" key="1">
    <citation type="submission" date="2022-02" db="EMBL/GenBank/DDBJ databases">
        <title>Plant Genome Project.</title>
        <authorList>
            <person name="Zhang R.-G."/>
        </authorList>
    </citation>
    <scope>NUCLEOTIDE SEQUENCE</scope>
    <source>
        <strain evidence="1">AT1</strain>
    </source>
</reference>
<comment type="caution">
    <text evidence="1">The sequence shown here is derived from an EMBL/GenBank/DDBJ whole genome shotgun (WGS) entry which is preliminary data.</text>
</comment>
<evidence type="ECO:0000313" key="1">
    <source>
        <dbReference type="EMBL" id="KAI8529657.1"/>
    </source>
</evidence>
<accession>A0ACC0LM48</accession>
<dbReference type="Proteomes" id="UP001062846">
    <property type="component" value="Chromosome 12"/>
</dbReference>
<evidence type="ECO:0000313" key="2">
    <source>
        <dbReference type="Proteomes" id="UP001062846"/>
    </source>
</evidence>
<protein>
    <submittedName>
        <fullName evidence="1">Uncharacterized protein</fullName>
    </submittedName>
</protein>
<organism evidence="1 2">
    <name type="scientific">Rhododendron molle</name>
    <name type="common">Chinese azalea</name>
    <name type="synonym">Azalea mollis</name>
    <dbReference type="NCBI Taxonomy" id="49168"/>
    <lineage>
        <taxon>Eukaryota</taxon>
        <taxon>Viridiplantae</taxon>
        <taxon>Streptophyta</taxon>
        <taxon>Embryophyta</taxon>
        <taxon>Tracheophyta</taxon>
        <taxon>Spermatophyta</taxon>
        <taxon>Magnoliopsida</taxon>
        <taxon>eudicotyledons</taxon>
        <taxon>Gunneridae</taxon>
        <taxon>Pentapetalae</taxon>
        <taxon>asterids</taxon>
        <taxon>Ericales</taxon>
        <taxon>Ericaceae</taxon>
        <taxon>Ericoideae</taxon>
        <taxon>Rhodoreae</taxon>
        <taxon>Rhododendron</taxon>
    </lineage>
</organism>
<keyword evidence="2" id="KW-1185">Reference proteome</keyword>
<dbReference type="EMBL" id="CM046399">
    <property type="protein sequence ID" value="KAI8529657.1"/>
    <property type="molecule type" value="Genomic_DNA"/>
</dbReference>
<name>A0ACC0LM48_RHOML</name>
<sequence length="395" mass="44590">MKSSSSALMAAIFFSLLLLISSADSFYFYHPPVPPRDFQRGDPLDVKVNKLSSEYTGLRYDYYDLHYCQPDQVKNNAETLLETLGEVLRGDHIQNSMYTFNMREDQPCKVLCRIVLGAEDAKNFKEKIDGNYRVNLILDDLPVAVRRHRCNGSQSTTTYAQGFYVGFKGNYAGSDELKHFVYNHLSFKVMFRKHLANDSAQIVGFEVIPYSINHEYEEFPHLRTCNEHTKDLILGSPPPQEVDADKEIIFTYDVSFMADLGCNATQSRWTRNEPKKEVTISVVYGISCDLDVVPLNPMNSAATIRALTAAKELRLLDDSSPDVDFYPVAAPAKSETPRNTTHGTPFCNGCLQIVEHHNPPKELSSSTVETLNLLKRYFLYAALSRNISAVEALNP</sequence>
<gene>
    <name evidence="1" type="ORF">RHMOL_Rhmol12G0241500</name>
</gene>
<proteinExistence type="predicted"/>